<gene>
    <name evidence="1" type="ORF">J4Q44_G00148620</name>
</gene>
<keyword evidence="2" id="KW-1185">Reference proteome</keyword>
<name>A0AAN8QYD8_9TELE</name>
<dbReference type="EMBL" id="JAGTTL010000012">
    <property type="protein sequence ID" value="KAK6315333.1"/>
    <property type="molecule type" value="Genomic_DNA"/>
</dbReference>
<dbReference type="AlphaFoldDB" id="A0AAN8QYD8"/>
<dbReference type="Proteomes" id="UP001356427">
    <property type="component" value="Unassembled WGS sequence"/>
</dbReference>
<accession>A0AAN8QYD8</accession>
<protein>
    <submittedName>
        <fullName evidence="1">Uncharacterized protein</fullName>
    </submittedName>
</protein>
<reference evidence="1 2" key="1">
    <citation type="submission" date="2021-04" db="EMBL/GenBank/DDBJ databases">
        <authorList>
            <person name="De Guttry C."/>
            <person name="Zahm M."/>
            <person name="Klopp C."/>
            <person name="Cabau C."/>
            <person name="Louis A."/>
            <person name="Berthelot C."/>
            <person name="Parey E."/>
            <person name="Roest Crollius H."/>
            <person name="Montfort J."/>
            <person name="Robinson-Rechavi M."/>
            <person name="Bucao C."/>
            <person name="Bouchez O."/>
            <person name="Gislard M."/>
            <person name="Lluch J."/>
            <person name="Milhes M."/>
            <person name="Lampietro C."/>
            <person name="Lopez Roques C."/>
            <person name="Donnadieu C."/>
            <person name="Braasch I."/>
            <person name="Desvignes T."/>
            <person name="Postlethwait J."/>
            <person name="Bobe J."/>
            <person name="Wedekind C."/>
            <person name="Guiguen Y."/>
        </authorList>
    </citation>
    <scope>NUCLEOTIDE SEQUENCE [LARGE SCALE GENOMIC DNA]</scope>
    <source>
        <strain evidence="1">Cs_M1</strain>
        <tissue evidence="1">Blood</tissue>
    </source>
</reference>
<proteinExistence type="predicted"/>
<evidence type="ECO:0000313" key="1">
    <source>
        <dbReference type="EMBL" id="KAK6315333.1"/>
    </source>
</evidence>
<comment type="caution">
    <text evidence="1">The sequence shown here is derived from an EMBL/GenBank/DDBJ whole genome shotgun (WGS) entry which is preliminary data.</text>
</comment>
<organism evidence="1 2">
    <name type="scientific">Coregonus suidteri</name>
    <dbReference type="NCBI Taxonomy" id="861788"/>
    <lineage>
        <taxon>Eukaryota</taxon>
        <taxon>Metazoa</taxon>
        <taxon>Chordata</taxon>
        <taxon>Craniata</taxon>
        <taxon>Vertebrata</taxon>
        <taxon>Euteleostomi</taxon>
        <taxon>Actinopterygii</taxon>
        <taxon>Neopterygii</taxon>
        <taxon>Teleostei</taxon>
        <taxon>Protacanthopterygii</taxon>
        <taxon>Salmoniformes</taxon>
        <taxon>Salmonidae</taxon>
        <taxon>Coregoninae</taxon>
        <taxon>Coregonus</taxon>
    </lineage>
</organism>
<sequence length="114" mass="11759">MRAISGTTVTVPLTPHPVYLTTGKSAAGEAAVRVGAASALNQGPSGTPARNAPPALMPVAQRGNALNAGFSALEDCPTTRPASGFARMRSSPWKRLKQTTPTLSSACTRRRTSV</sequence>
<evidence type="ECO:0000313" key="2">
    <source>
        <dbReference type="Proteomes" id="UP001356427"/>
    </source>
</evidence>